<evidence type="ECO:0000313" key="6">
    <source>
        <dbReference type="Proteomes" id="UP000824596"/>
    </source>
</evidence>
<protein>
    <submittedName>
        <fullName evidence="5">Coiled-coil domain-containing protein</fullName>
    </submittedName>
</protein>
<evidence type="ECO:0000256" key="3">
    <source>
        <dbReference type="SAM" id="MobiDB-lite"/>
    </source>
</evidence>
<gene>
    <name evidence="5" type="ORF">HRG_02195</name>
</gene>
<feature type="compositionally biased region" description="Basic and acidic residues" evidence="3">
    <location>
        <begin position="333"/>
        <end position="381"/>
    </location>
</feature>
<dbReference type="PANTHER" id="PTHR47845:SF1">
    <property type="entry name" value="NUCLEAR SPECKLE SPLICING REGULATORY PROTEIN 1 HOMOLOG"/>
    <property type="match status" value="1"/>
</dbReference>
<dbReference type="InterPro" id="IPR018612">
    <property type="entry name" value="NSRP1_N"/>
</dbReference>
<feature type="compositionally biased region" description="Basic and acidic residues" evidence="3">
    <location>
        <begin position="244"/>
        <end position="253"/>
    </location>
</feature>
<dbReference type="GeneID" id="68351324"/>
<feature type="region of interest" description="Disordered" evidence="3">
    <location>
        <begin position="1"/>
        <end position="101"/>
    </location>
</feature>
<dbReference type="RefSeq" id="XP_044724299.1">
    <property type="nucleotide sequence ID" value="XM_044860666.1"/>
</dbReference>
<feature type="compositionally biased region" description="Basic and acidic residues" evidence="3">
    <location>
        <begin position="225"/>
        <end position="237"/>
    </location>
</feature>
<feature type="compositionally biased region" description="Basic and acidic residues" evidence="3">
    <location>
        <begin position="40"/>
        <end position="49"/>
    </location>
</feature>
<dbReference type="AlphaFoldDB" id="A0A9P8SN41"/>
<evidence type="ECO:0000313" key="5">
    <source>
        <dbReference type="EMBL" id="KAH0966786.1"/>
    </source>
</evidence>
<comment type="caution">
    <text evidence="5">The sequence shown here is derived from an EMBL/GenBank/DDBJ whole genome shotgun (WGS) entry which is preliminary data.</text>
</comment>
<accession>A0A9P8SN41</accession>
<dbReference type="OrthoDB" id="446635at2759"/>
<keyword evidence="2" id="KW-0175">Coiled coil</keyword>
<dbReference type="GO" id="GO:0000381">
    <property type="term" value="P:regulation of alternative mRNA splicing, via spliceosome"/>
    <property type="evidence" value="ECO:0007669"/>
    <property type="project" value="InterPro"/>
</dbReference>
<evidence type="ECO:0000259" key="4">
    <source>
        <dbReference type="Pfam" id="PF09745"/>
    </source>
</evidence>
<sequence>MSKPGFSFGLSLPKKQGAKKPGPAARRTIFGDDDNDSDNDGAKGADRGENIGGELDFSIPAAREDASSSKGPRLKSKLPAQPPKLKARSQQSPGFGDLSSALTARKHAEAAMEVDPTVYEYDSVYDSLKPKKHATKEDERKPKYMQSLMQAAEVRKRDALIAEEKKIAREREAEGDEFADKEKFVTEAYKKQQEENKRLEEEEKRREEEEAKKNKDGGMSAFYRRLLDKGEQRHAEALKATQESAKDGPKTAEDEGEDDDREKAEAALARELNEKGASVAVNEDGQVVDKRQLLKGGLNVGSKKREDAHKEAKRPGESDQRYASGAQANRKQGMRERQSRMLEEQLEQSMKRSREAEEAERQDVERSAKSRKTEGEISSARERYLARKRAAEEAKSKGLAD</sequence>
<feature type="compositionally biased region" description="Low complexity" evidence="3">
    <location>
        <begin position="13"/>
        <end position="25"/>
    </location>
</feature>
<organism evidence="5 6">
    <name type="scientific">Hirsutella rhossiliensis</name>
    <dbReference type="NCBI Taxonomy" id="111463"/>
    <lineage>
        <taxon>Eukaryota</taxon>
        <taxon>Fungi</taxon>
        <taxon>Dikarya</taxon>
        <taxon>Ascomycota</taxon>
        <taxon>Pezizomycotina</taxon>
        <taxon>Sordariomycetes</taxon>
        <taxon>Hypocreomycetidae</taxon>
        <taxon>Hypocreales</taxon>
        <taxon>Ophiocordycipitaceae</taxon>
        <taxon>Hirsutella</taxon>
    </lineage>
</organism>
<reference evidence="5" key="1">
    <citation type="submission" date="2021-09" db="EMBL/GenBank/DDBJ databases">
        <title>A high-quality genome of the endoparasitic fungus Hirsutella rhossiliensis with a comparison of Hirsutella genomes reveals transposable elements contributing to genome size variation.</title>
        <authorList>
            <person name="Lin R."/>
            <person name="Jiao Y."/>
            <person name="Sun X."/>
            <person name="Ling J."/>
            <person name="Xie B."/>
            <person name="Cheng X."/>
        </authorList>
    </citation>
    <scope>NUCLEOTIDE SEQUENCE</scope>
    <source>
        <strain evidence="5">HR02</strain>
    </source>
</reference>
<feature type="compositionally biased region" description="Basic and acidic residues" evidence="3">
    <location>
        <begin position="303"/>
        <end position="320"/>
    </location>
</feature>
<dbReference type="InterPro" id="IPR053246">
    <property type="entry name" value="NS_splicing_regulatory_protein"/>
</dbReference>
<proteinExistence type="inferred from homology"/>
<feature type="region of interest" description="Disordered" evidence="3">
    <location>
        <begin position="169"/>
        <end position="381"/>
    </location>
</feature>
<feature type="compositionally biased region" description="Basic and acidic residues" evidence="3">
    <location>
        <begin position="169"/>
        <end position="216"/>
    </location>
</feature>
<comment type="similarity">
    <text evidence="1">Belongs to the NSRP1 family.</text>
</comment>
<dbReference type="EMBL" id="JAIZPD010000002">
    <property type="protein sequence ID" value="KAH0966786.1"/>
    <property type="molecule type" value="Genomic_DNA"/>
</dbReference>
<name>A0A9P8SN41_9HYPO</name>
<dbReference type="Pfam" id="PF09745">
    <property type="entry name" value="NSRP1_N"/>
    <property type="match status" value="1"/>
</dbReference>
<evidence type="ECO:0000256" key="1">
    <source>
        <dbReference type="ARBA" id="ARBA00010126"/>
    </source>
</evidence>
<dbReference type="Proteomes" id="UP000824596">
    <property type="component" value="Unassembled WGS sequence"/>
</dbReference>
<keyword evidence="6" id="KW-1185">Reference proteome</keyword>
<dbReference type="PANTHER" id="PTHR47845">
    <property type="entry name" value="NUCLEAR SPECKLE SPLICING REGULATORY PROTEIN 1 HOMOLOG"/>
    <property type="match status" value="1"/>
</dbReference>
<feature type="domain" description="Nuclear speckle splicing regulatory protein 1 N-terminal" evidence="4">
    <location>
        <begin position="105"/>
        <end position="216"/>
    </location>
</feature>
<evidence type="ECO:0000256" key="2">
    <source>
        <dbReference type="ARBA" id="ARBA00023054"/>
    </source>
</evidence>